<dbReference type="SUPFAM" id="SSF117070">
    <property type="entry name" value="LEA14-like"/>
    <property type="match status" value="1"/>
</dbReference>
<keyword evidence="4" id="KW-1185">Reference proteome</keyword>
<dbReference type="EMBL" id="VRZA01000004">
    <property type="protein sequence ID" value="TXS93027.1"/>
    <property type="molecule type" value="Genomic_DNA"/>
</dbReference>
<dbReference type="PROSITE" id="PS51257">
    <property type="entry name" value="PROKAR_LIPOPROTEIN"/>
    <property type="match status" value="1"/>
</dbReference>
<feature type="domain" description="Water stress and hypersensitive response" evidence="2">
    <location>
        <begin position="38"/>
        <end position="158"/>
    </location>
</feature>
<dbReference type="AlphaFoldDB" id="A0A5C9A0A4"/>
<dbReference type="Proteomes" id="UP000321039">
    <property type="component" value="Unassembled WGS sequence"/>
</dbReference>
<dbReference type="RefSeq" id="WP_148069028.1">
    <property type="nucleotide sequence ID" value="NZ_VRZA01000004.1"/>
</dbReference>
<gene>
    <name evidence="3" type="ORF">FV139_13840</name>
</gene>
<evidence type="ECO:0000259" key="2">
    <source>
        <dbReference type="SMART" id="SM00769"/>
    </source>
</evidence>
<proteinExistence type="predicted"/>
<evidence type="ECO:0000313" key="3">
    <source>
        <dbReference type="EMBL" id="TXS93027.1"/>
    </source>
</evidence>
<evidence type="ECO:0000256" key="1">
    <source>
        <dbReference type="SAM" id="SignalP"/>
    </source>
</evidence>
<sequence length="158" mass="17400">MIAINRQGRVVLRGLCAMVLLLTGACASLMSDMDPPTVSVDNVRSLPARDSGPRFEITLRVANPNKQALDIVGISYTIDILDRELVSGVTNEVPRIEPYAEETVKLEAGINLFEMLRLLAELGQKQGDTLDYRFAAKIDFKGLLPTQRVEERGSLSLN</sequence>
<dbReference type="GO" id="GO:0009269">
    <property type="term" value="P:response to desiccation"/>
    <property type="evidence" value="ECO:0007669"/>
    <property type="project" value="InterPro"/>
</dbReference>
<feature type="signal peptide" evidence="1">
    <location>
        <begin position="1"/>
        <end position="27"/>
    </location>
</feature>
<comment type="caution">
    <text evidence="3">The sequence shown here is derived from an EMBL/GenBank/DDBJ whole genome shotgun (WGS) entry which is preliminary data.</text>
</comment>
<protein>
    <recommendedName>
        <fullName evidence="2">Water stress and hypersensitive response domain-containing protein</fullName>
    </recommendedName>
</protein>
<evidence type="ECO:0000313" key="4">
    <source>
        <dbReference type="Proteomes" id="UP000321039"/>
    </source>
</evidence>
<reference evidence="3 4" key="1">
    <citation type="submission" date="2019-08" db="EMBL/GenBank/DDBJ databases">
        <title>Parahaliea maris sp. nov., isolated from the surface seawater.</title>
        <authorList>
            <person name="Liu Y."/>
        </authorList>
    </citation>
    <scope>NUCLEOTIDE SEQUENCE [LARGE SCALE GENOMIC DNA]</scope>
    <source>
        <strain evidence="3 4">HSLHS9</strain>
    </source>
</reference>
<dbReference type="InterPro" id="IPR013990">
    <property type="entry name" value="WHy-dom"/>
</dbReference>
<dbReference type="SMART" id="SM00769">
    <property type="entry name" value="WHy"/>
    <property type="match status" value="1"/>
</dbReference>
<dbReference type="InterPro" id="IPR004864">
    <property type="entry name" value="LEA_2"/>
</dbReference>
<name>A0A5C9A0A4_9GAMM</name>
<keyword evidence="1" id="KW-0732">Signal</keyword>
<accession>A0A5C9A0A4</accession>
<dbReference type="Gene3D" id="2.60.40.1820">
    <property type="match status" value="1"/>
</dbReference>
<feature type="chain" id="PRO_5022961502" description="Water stress and hypersensitive response domain-containing protein" evidence="1">
    <location>
        <begin position="28"/>
        <end position="158"/>
    </location>
</feature>
<dbReference type="Pfam" id="PF03168">
    <property type="entry name" value="LEA_2"/>
    <property type="match status" value="1"/>
</dbReference>
<organism evidence="3 4">
    <name type="scientific">Parahaliea maris</name>
    <dbReference type="NCBI Taxonomy" id="2716870"/>
    <lineage>
        <taxon>Bacteria</taxon>
        <taxon>Pseudomonadati</taxon>
        <taxon>Pseudomonadota</taxon>
        <taxon>Gammaproteobacteria</taxon>
        <taxon>Cellvibrionales</taxon>
        <taxon>Halieaceae</taxon>
        <taxon>Parahaliea</taxon>
    </lineage>
</organism>